<protein>
    <recommendedName>
        <fullName evidence="3">Transposase IS4-like domain-containing protein</fullName>
    </recommendedName>
</protein>
<sequence>MHLIQKRYSRILMRKISRLRFGSKNAIPNVKGCYAPKIAVLAKSDYSKWASSVSYGSRWIVELLFSSIKRMFGEEV</sequence>
<proteinExistence type="predicted"/>
<evidence type="ECO:0000313" key="2">
    <source>
        <dbReference type="Proteomes" id="UP000018159"/>
    </source>
</evidence>
<evidence type="ECO:0000313" key="1">
    <source>
        <dbReference type="EMBL" id="CDI06474.1"/>
    </source>
</evidence>
<dbReference type="AlphaFoldDB" id="V6AV97"/>
<comment type="caution">
    <text evidence="1">The sequence shown here is derived from an EMBL/GenBank/DDBJ whole genome shotgun (WGS) entry which is preliminary data.</text>
</comment>
<gene>
    <name evidence="1" type="ORF">NITUZ_60001</name>
</gene>
<dbReference type="Proteomes" id="UP000018159">
    <property type="component" value="Unassembled WGS sequence"/>
</dbReference>
<accession>V6AV97</accession>
<name>V6AV97_9ARCH</name>
<organism evidence="1 2">
    <name type="scientific">Candidatus Nitrosotenuis uzonensis</name>
    <dbReference type="NCBI Taxonomy" id="1407055"/>
    <lineage>
        <taxon>Archaea</taxon>
        <taxon>Nitrososphaerota</taxon>
        <taxon>Candidatus Nitrosotenuis</taxon>
    </lineage>
</organism>
<evidence type="ECO:0008006" key="3">
    <source>
        <dbReference type="Google" id="ProtNLM"/>
    </source>
</evidence>
<reference evidence="1 2" key="1">
    <citation type="journal article" date="2013" name="PLoS ONE">
        <title>Enrichment and Genome Sequence of the Group I.1a Ammonia-Oxidizing Archaeon ?Ca. Nitrosotenuis uzonensis? Representing a Clade Globally.</title>
        <authorList>
            <person name="Lebedeva E.V."/>
            <person name="Hatzenpichler R."/>
            <person name="Pelletier E."/>
            <person name="Schuster N."/>
            <person name="Hauzmayer S."/>
            <person name="Bulaev A."/>
            <person name="Grigor'eva N.V."/>
            <person name="Galushko A."/>
            <person name="Schmid M."/>
            <person name="Palatinszky M."/>
            <person name="Le Paslier D."/>
            <person name="Daims H."/>
            <person name="Wagner M."/>
        </authorList>
    </citation>
    <scope>NUCLEOTIDE SEQUENCE [LARGE SCALE GENOMIC DNA]</scope>
    <source>
        <strain evidence="1 2">N4</strain>
    </source>
</reference>
<keyword evidence="2" id="KW-1185">Reference proteome</keyword>
<dbReference type="EMBL" id="CBTY010000011">
    <property type="protein sequence ID" value="CDI06474.1"/>
    <property type="molecule type" value="Genomic_DNA"/>
</dbReference>